<proteinExistence type="predicted"/>
<dbReference type="EMBL" id="AGIZ01000008">
    <property type="protein sequence ID" value="EHC12075.1"/>
    <property type="molecule type" value="Genomic_DNA"/>
</dbReference>
<organism evidence="1 2">
    <name type="scientific">Fischerella thermalis JSC-11</name>
    <dbReference type="NCBI Taxonomy" id="741277"/>
    <lineage>
        <taxon>Bacteria</taxon>
        <taxon>Bacillati</taxon>
        <taxon>Cyanobacteriota</taxon>
        <taxon>Cyanophyceae</taxon>
        <taxon>Nostocales</taxon>
        <taxon>Hapalosiphonaceae</taxon>
        <taxon>Fischerella</taxon>
    </lineage>
</organism>
<dbReference type="AlphaFoldDB" id="G6FV20"/>
<protein>
    <submittedName>
        <fullName evidence="1">Uncharacterized protein</fullName>
    </submittedName>
</protein>
<dbReference type="Proteomes" id="UP000004344">
    <property type="component" value="Unassembled WGS sequence"/>
</dbReference>
<sequence>MDYEGFSIQNLLFVSSPAPQTLIPCLGVDKMLVV</sequence>
<keyword evidence="2" id="KW-1185">Reference proteome</keyword>
<gene>
    <name evidence="1" type="ORF">FJSC11DRAFT_2717</name>
</gene>
<comment type="caution">
    <text evidence="1">The sequence shown here is derived from an EMBL/GenBank/DDBJ whole genome shotgun (WGS) entry which is preliminary data.</text>
</comment>
<evidence type="ECO:0000313" key="1">
    <source>
        <dbReference type="EMBL" id="EHC12075.1"/>
    </source>
</evidence>
<evidence type="ECO:0000313" key="2">
    <source>
        <dbReference type="Proteomes" id="UP000004344"/>
    </source>
</evidence>
<accession>G6FV20</accession>
<reference evidence="1 2" key="1">
    <citation type="submission" date="2011-09" db="EMBL/GenBank/DDBJ databases">
        <title>The draft genome of Fischerella sp. JSC-11.</title>
        <authorList>
            <consortium name="US DOE Joint Genome Institute (JGI-PGF)"/>
            <person name="Lucas S."/>
            <person name="Han J."/>
            <person name="Lapidus A."/>
            <person name="Cheng J.-F."/>
            <person name="Goodwin L."/>
            <person name="Pitluck S."/>
            <person name="Peters L."/>
            <person name="Land M.L."/>
            <person name="Hauser L."/>
            <person name="Sarkisova S."/>
            <person name="Bryant D.A."/>
            <person name="Brown I."/>
            <person name="Woyke T.J."/>
        </authorList>
    </citation>
    <scope>NUCLEOTIDE SEQUENCE [LARGE SCALE GENOMIC DNA]</scope>
    <source>
        <strain evidence="1 2">JSC-11</strain>
    </source>
</reference>
<name>G6FV20_9CYAN</name>